<dbReference type="KEGG" id="mur:EQY75_00365"/>
<dbReference type="AlphaFoldDB" id="A0A411E612"/>
<keyword evidence="2" id="KW-1185">Reference proteome</keyword>
<organism evidence="1 2">
    <name type="scientific">Muriicola soli</name>
    <dbReference type="NCBI Taxonomy" id="2507538"/>
    <lineage>
        <taxon>Bacteria</taxon>
        <taxon>Pseudomonadati</taxon>
        <taxon>Bacteroidota</taxon>
        <taxon>Flavobacteriia</taxon>
        <taxon>Flavobacteriales</taxon>
        <taxon>Flavobacteriaceae</taxon>
        <taxon>Muriicola</taxon>
    </lineage>
</organism>
<sequence length="164" mass="18722">MRKIMSILSLFLVIQACQESGKAEESAKEEIQFFSLDSMPKRTALNSKAAIIVRDWIEFKELETGFDALSTVDNEEDLILVLEDLVEKQKRLEEGLYPPEFDVPQVKSRQKVLKTFIFKTRAAAQYRIDATAPAIEMHNAYNALRAQLNVIVNNTLDTELIIDE</sequence>
<gene>
    <name evidence="1" type="ORF">EQY75_00365</name>
</gene>
<dbReference type="OrthoDB" id="1443520at2"/>
<evidence type="ECO:0000313" key="2">
    <source>
        <dbReference type="Proteomes" id="UP000290889"/>
    </source>
</evidence>
<protein>
    <recommendedName>
        <fullName evidence="3">Lipoprotein</fullName>
    </recommendedName>
</protein>
<dbReference type="RefSeq" id="WP_129601850.1">
    <property type="nucleotide sequence ID" value="NZ_CP035544.1"/>
</dbReference>
<name>A0A411E612_9FLAO</name>
<evidence type="ECO:0000313" key="1">
    <source>
        <dbReference type="EMBL" id="QBA63145.1"/>
    </source>
</evidence>
<reference evidence="1 2" key="1">
    <citation type="submission" date="2019-01" db="EMBL/GenBank/DDBJ databases">
        <title>Muriicola soli sp. nov., isolated from soil.</title>
        <authorList>
            <person name="Kang H.J."/>
            <person name="Kim S.B."/>
        </authorList>
    </citation>
    <scope>NUCLEOTIDE SEQUENCE [LARGE SCALE GENOMIC DNA]</scope>
    <source>
        <strain evidence="1 2">MMS17-SY002</strain>
    </source>
</reference>
<evidence type="ECO:0008006" key="3">
    <source>
        <dbReference type="Google" id="ProtNLM"/>
    </source>
</evidence>
<proteinExistence type="predicted"/>
<dbReference type="PROSITE" id="PS51257">
    <property type="entry name" value="PROKAR_LIPOPROTEIN"/>
    <property type="match status" value="1"/>
</dbReference>
<dbReference type="EMBL" id="CP035544">
    <property type="protein sequence ID" value="QBA63145.1"/>
    <property type="molecule type" value="Genomic_DNA"/>
</dbReference>
<accession>A0A411E612</accession>
<dbReference type="Proteomes" id="UP000290889">
    <property type="component" value="Chromosome"/>
</dbReference>